<dbReference type="Pfam" id="PF00743">
    <property type="entry name" value="FMO-like"/>
    <property type="match status" value="1"/>
</dbReference>
<comment type="similarity">
    <text evidence="1">Belongs to the FMO family.</text>
</comment>
<dbReference type="Gene3D" id="3.50.50.60">
    <property type="entry name" value="FAD/NAD(P)-binding domain"/>
    <property type="match status" value="1"/>
</dbReference>
<dbReference type="GO" id="GO:0050661">
    <property type="term" value="F:NADP binding"/>
    <property type="evidence" value="ECO:0007669"/>
    <property type="project" value="InterPro"/>
</dbReference>
<comment type="similarity">
    <text evidence="2">Belongs to the FAD-binding monooxygenase family.</text>
</comment>
<evidence type="ECO:0000256" key="6">
    <source>
        <dbReference type="ARBA" id="ARBA00023002"/>
    </source>
</evidence>
<organism evidence="7 8">
    <name type="scientific">Pedococcus bigeumensis</name>
    <dbReference type="NCBI Taxonomy" id="433644"/>
    <lineage>
        <taxon>Bacteria</taxon>
        <taxon>Bacillati</taxon>
        <taxon>Actinomycetota</taxon>
        <taxon>Actinomycetes</taxon>
        <taxon>Micrococcales</taxon>
        <taxon>Intrasporangiaceae</taxon>
        <taxon>Pedococcus</taxon>
    </lineage>
</organism>
<dbReference type="Proteomes" id="UP000317722">
    <property type="component" value="Unassembled WGS sequence"/>
</dbReference>
<evidence type="ECO:0000256" key="3">
    <source>
        <dbReference type="ARBA" id="ARBA00022630"/>
    </source>
</evidence>
<evidence type="ECO:0000256" key="1">
    <source>
        <dbReference type="ARBA" id="ARBA00009183"/>
    </source>
</evidence>
<evidence type="ECO:0000256" key="5">
    <source>
        <dbReference type="ARBA" id="ARBA00022857"/>
    </source>
</evidence>
<keyword evidence="5" id="KW-0521">NADP</keyword>
<dbReference type="PIRSF" id="PIRSF000332">
    <property type="entry name" value="FMO"/>
    <property type="match status" value="1"/>
</dbReference>
<evidence type="ECO:0000256" key="4">
    <source>
        <dbReference type="ARBA" id="ARBA00022827"/>
    </source>
</evidence>
<accession>A0A502CUV2</accession>
<protein>
    <submittedName>
        <fullName evidence="7">Monooxygenase</fullName>
    </submittedName>
</protein>
<dbReference type="PRINTS" id="PR00370">
    <property type="entry name" value="FMOXYGENASE"/>
</dbReference>
<gene>
    <name evidence="7" type="ORF">EAH86_09545</name>
</gene>
<dbReference type="RefSeq" id="WP_140739672.1">
    <property type="nucleotide sequence ID" value="NZ_RCZM01000003.1"/>
</dbReference>
<dbReference type="SUPFAM" id="SSF51905">
    <property type="entry name" value="FAD/NAD(P)-binding domain"/>
    <property type="match status" value="2"/>
</dbReference>
<sequence>MPYLVKQRHLAPAVTTPIAPDPSVPRACVIGAGSSGLAAAKALYAAGIPFDCFERGSVIGGNWVFNNPNGQSACYETLEINTSCPRMAFSDFPMPQDYPAYARHDQVAAYFNAYVNHFGFRDRITFDTTVTHVTRGTDDTWQVTTTGPGGEQVCDYGAVLVANGHHWDPRWPDPAYPGAFDGEQIHAHDYRSSEQLAGRDVVVVGSGNSALDISVEAGKVARSANLSQRRGQWVLRKFALGRPADQVVLPGWLPWWATAARLRLGATISGNVAKLGLPQPKHKPGQSHPVQSEGIRDALRSGRVTPRPAIERLDGDHVIFVDGTRVPADLIVWATGYKVSFPFLDPELIAAKDNDLPLWKRTVHPDLPGLYFIGLLQPVGATMPLAQAQGEWIAERLAGGYAPPPEAEIRRQMRDDHERNRRQFYSSVRHTMEVDFDHYLWDLRRERQRGAARATSARADRAS</sequence>
<dbReference type="GO" id="GO:0004499">
    <property type="term" value="F:N,N-dimethylaniline monooxygenase activity"/>
    <property type="evidence" value="ECO:0007669"/>
    <property type="project" value="InterPro"/>
</dbReference>
<dbReference type="InterPro" id="IPR000960">
    <property type="entry name" value="Flavin_mOase"/>
</dbReference>
<evidence type="ECO:0000256" key="2">
    <source>
        <dbReference type="ARBA" id="ARBA00010139"/>
    </source>
</evidence>
<dbReference type="OrthoDB" id="9808049at2"/>
<dbReference type="GO" id="GO:0050660">
    <property type="term" value="F:flavin adenine dinucleotide binding"/>
    <property type="evidence" value="ECO:0007669"/>
    <property type="project" value="InterPro"/>
</dbReference>
<keyword evidence="8" id="KW-1185">Reference proteome</keyword>
<dbReference type="InterPro" id="IPR036188">
    <property type="entry name" value="FAD/NAD-bd_sf"/>
</dbReference>
<dbReference type="InterPro" id="IPR020946">
    <property type="entry name" value="Flavin_mOase-like"/>
</dbReference>
<keyword evidence="4" id="KW-0274">FAD</keyword>
<proteinExistence type="inferred from homology"/>
<keyword evidence="6" id="KW-0560">Oxidoreductase</keyword>
<name>A0A502CUV2_9MICO</name>
<dbReference type="AlphaFoldDB" id="A0A502CUV2"/>
<keyword evidence="3" id="KW-0285">Flavoprotein</keyword>
<evidence type="ECO:0000313" key="7">
    <source>
        <dbReference type="EMBL" id="TPG17017.1"/>
    </source>
</evidence>
<reference evidence="7 8" key="1">
    <citation type="journal article" date="2019" name="Environ. Microbiol.">
        <title>Species interactions and distinct microbial communities in high Arctic permafrost affected cryosols are associated with the CH4 and CO2 gas fluxes.</title>
        <authorList>
            <person name="Altshuler I."/>
            <person name="Hamel J."/>
            <person name="Turney S."/>
            <person name="Magnuson E."/>
            <person name="Levesque R."/>
            <person name="Greer C."/>
            <person name="Whyte L.G."/>
        </authorList>
    </citation>
    <scope>NUCLEOTIDE SEQUENCE [LARGE SCALE GENOMIC DNA]</scope>
    <source>
        <strain evidence="7 8">S9.3A</strain>
    </source>
</reference>
<evidence type="ECO:0000313" key="8">
    <source>
        <dbReference type="Proteomes" id="UP000317722"/>
    </source>
</evidence>
<dbReference type="PANTHER" id="PTHR23023">
    <property type="entry name" value="DIMETHYLANILINE MONOOXYGENASE"/>
    <property type="match status" value="1"/>
</dbReference>
<dbReference type="EMBL" id="RCZM01000003">
    <property type="protein sequence ID" value="TPG17017.1"/>
    <property type="molecule type" value="Genomic_DNA"/>
</dbReference>
<keyword evidence="7" id="KW-0503">Monooxygenase</keyword>
<dbReference type="InterPro" id="IPR050346">
    <property type="entry name" value="FMO-like"/>
</dbReference>
<comment type="caution">
    <text evidence="7">The sequence shown here is derived from an EMBL/GenBank/DDBJ whole genome shotgun (WGS) entry which is preliminary data.</text>
</comment>